<gene>
    <name evidence="11" type="ORF">GCM10007853_15930</name>
</gene>
<dbReference type="EMBL" id="BSNK01000001">
    <property type="protein sequence ID" value="GLQ23719.1"/>
    <property type="molecule type" value="Genomic_DNA"/>
</dbReference>
<reference evidence="11" key="2">
    <citation type="submission" date="2023-01" db="EMBL/GenBank/DDBJ databases">
        <title>Draft genome sequence of Algimonas ampicilliniresistens strain NBRC 108219.</title>
        <authorList>
            <person name="Sun Q."/>
            <person name="Mori K."/>
        </authorList>
    </citation>
    <scope>NUCLEOTIDE SEQUENCE</scope>
    <source>
        <strain evidence="11">NBRC 108219</strain>
    </source>
</reference>
<dbReference type="InterPro" id="IPR008910">
    <property type="entry name" value="MSC_TM_helix"/>
</dbReference>
<comment type="similarity">
    <text evidence="2 7">Belongs to the MscS (TC 1.A.23) family.</text>
</comment>
<dbReference type="InterPro" id="IPR010920">
    <property type="entry name" value="LSM_dom_sf"/>
</dbReference>
<dbReference type="PANTHER" id="PTHR30221">
    <property type="entry name" value="SMALL-CONDUCTANCE MECHANOSENSITIVE CHANNEL"/>
    <property type="match status" value="1"/>
</dbReference>
<dbReference type="InterPro" id="IPR023408">
    <property type="entry name" value="MscS_beta-dom_sf"/>
</dbReference>
<keyword evidence="12" id="KW-1185">Reference proteome</keyword>
<dbReference type="InterPro" id="IPR049278">
    <property type="entry name" value="MS_channel_C"/>
</dbReference>
<dbReference type="Pfam" id="PF05552">
    <property type="entry name" value="MS_channel_1st_1"/>
    <property type="match status" value="1"/>
</dbReference>
<evidence type="ECO:0000259" key="8">
    <source>
        <dbReference type="Pfam" id="PF00924"/>
    </source>
</evidence>
<keyword evidence="6 7" id="KW-0472">Membrane</keyword>
<evidence type="ECO:0000256" key="1">
    <source>
        <dbReference type="ARBA" id="ARBA00004651"/>
    </source>
</evidence>
<evidence type="ECO:0000259" key="9">
    <source>
        <dbReference type="Pfam" id="PF21082"/>
    </source>
</evidence>
<organism evidence="11 12">
    <name type="scientific">Algimonas ampicilliniresistens</name>
    <dbReference type="NCBI Taxonomy" id="1298735"/>
    <lineage>
        <taxon>Bacteria</taxon>
        <taxon>Pseudomonadati</taxon>
        <taxon>Pseudomonadota</taxon>
        <taxon>Alphaproteobacteria</taxon>
        <taxon>Maricaulales</taxon>
        <taxon>Robiginitomaculaceae</taxon>
        <taxon>Algimonas</taxon>
    </lineage>
</organism>
<evidence type="ECO:0000256" key="3">
    <source>
        <dbReference type="ARBA" id="ARBA00022475"/>
    </source>
</evidence>
<keyword evidence="7" id="KW-0997">Cell inner membrane</keyword>
<evidence type="ECO:0000313" key="12">
    <source>
        <dbReference type="Proteomes" id="UP001161391"/>
    </source>
</evidence>
<dbReference type="InterPro" id="IPR006685">
    <property type="entry name" value="MscS_channel_2nd"/>
</dbReference>
<dbReference type="InterPro" id="IPR011066">
    <property type="entry name" value="MscS_channel_C_sf"/>
</dbReference>
<dbReference type="SUPFAM" id="SSF82861">
    <property type="entry name" value="Mechanosensitive channel protein MscS (YggB), transmembrane region"/>
    <property type="match status" value="1"/>
</dbReference>
<comment type="subunit">
    <text evidence="7">Homoheptamer.</text>
</comment>
<keyword evidence="5 7" id="KW-1133">Transmembrane helix</keyword>
<evidence type="ECO:0000256" key="4">
    <source>
        <dbReference type="ARBA" id="ARBA00022692"/>
    </source>
</evidence>
<feature type="transmembrane region" description="Helical" evidence="7">
    <location>
        <begin position="86"/>
        <end position="109"/>
    </location>
</feature>
<keyword evidence="7" id="KW-0406">Ion transport</keyword>
<dbReference type="Pfam" id="PF21088">
    <property type="entry name" value="MS_channel_1st"/>
    <property type="match status" value="1"/>
</dbReference>
<accession>A0ABQ5V883</accession>
<dbReference type="SUPFAM" id="SSF82689">
    <property type="entry name" value="Mechanosensitive channel protein MscS (YggB), C-terminal domain"/>
    <property type="match status" value="1"/>
</dbReference>
<evidence type="ECO:0000259" key="10">
    <source>
        <dbReference type="Pfam" id="PF21088"/>
    </source>
</evidence>
<feature type="domain" description="Mechanosensitive ion channel MscS C-terminal" evidence="9">
    <location>
        <begin position="204"/>
        <end position="287"/>
    </location>
</feature>
<reference evidence="11" key="1">
    <citation type="journal article" date="2014" name="Int. J. Syst. Evol. Microbiol.">
        <title>Complete genome of a new Firmicutes species belonging to the dominant human colonic microbiota ('Ruminococcus bicirculans') reveals two chromosomes and a selective capacity to utilize plant glucans.</title>
        <authorList>
            <consortium name="NISC Comparative Sequencing Program"/>
            <person name="Wegmann U."/>
            <person name="Louis P."/>
            <person name="Goesmann A."/>
            <person name="Henrissat B."/>
            <person name="Duncan S.H."/>
            <person name="Flint H.J."/>
        </authorList>
    </citation>
    <scope>NUCLEOTIDE SEQUENCE</scope>
    <source>
        <strain evidence="11">NBRC 108219</strain>
    </source>
</reference>
<dbReference type="PANTHER" id="PTHR30221:SF1">
    <property type="entry name" value="SMALL-CONDUCTANCE MECHANOSENSITIVE CHANNEL"/>
    <property type="match status" value="1"/>
</dbReference>
<evidence type="ECO:0000313" key="11">
    <source>
        <dbReference type="EMBL" id="GLQ23719.1"/>
    </source>
</evidence>
<sequence>MQQTSDTQPPAIDVPADAAVTDFDWSQLTSAEGLMGLWDSIQPAVLNILFALVILWIGFKVAGWIYKIVHKSLEKTPGIDETLVNFLASIAKYVVVAMVVVTAVTQIGVETASLVAMLGAATLAIGLALQGTLSNVAAGVMLMLFRPYKLGEYVEVAGEAGIVKDINLFTTELATLDNIKVIIANAEAWGTTIKNYTSMGVRRVDVDYGIHYDDDIDKAIKIINDVANAHPKVLKTPEAPWAKVVTLNESSVDIQSRVWCDAADYWDVNFDLKKSIKEAFDKNGITIPYPHSVELDG</sequence>
<protein>
    <recommendedName>
        <fullName evidence="7">Small-conductance mechanosensitive channel</fullName>
    </recommendedName>
</protein>
<comment type="caution">
    <text evidence="11">The sequence shown here is derived from an EMBL/GenBank/DDBJ whole genome shotgun (WGS) entry which is preliminary data.</text>
</comment>
<dbReference type="Proteomes" id="UP001161391">
    <property type="component" value="Unassembled WGS sequence"/>
</dbReference>
<dbReference type="Pfam" id="PF00924">
    <property type="entry name" value="MS_channel_2nd"/>
    <property type="match status" value="1"/>
</dbReference>
<evidence type="ECO:0000256" key="2">
    <source>
        <dbReference type="ARBA" id="ARBA00008017"/>
    </source>
</evidence>
<feature type="transmembrane region" description="Helical" evidence="7">
    <location>
        <begin position="115"/>
        <end position="145"/>
    </location>
</feature>
<dbReference type="Gene3D" id="2.30.30.60">
    <property type="match status" value="1"/>
</dbReference>
<keyword evidence="4 7" id="KW-0812">Transmembrane</keyword>
<comment type="caution">
    <text evidence="7">Lacks conserved residue(s) required for the propagation of feature annotation.</text>
</comment>
<comment type="function">
    <text evidence="7">Mechanosensitive channel that participates in the regulation of osmotic pressure changes within the cell, opening in response to stretch forces in the membrane lipid bilayer, without the need for other proteins. Contributes to normal resistance to hypoosmotic shock. Forms an ion channel of 1.0 nanosiemens conductance with a slight preference for anions.</text>
</comment>
<evidence type="ECO:0000256" key="6">
    <source>
        <dbReference type="ARBA" id="ARBA00023136"/>
    </source>
</evidence>
<feature type="transmembrane region" description="Helical" evidence="7">
    <location>
        <begin position="44"/>
        <end position="66"/>
    </location>
</feature>
<dbReference type="SUPFAM" id="SSF50182">
    <property type="entry name" value="Sm-like ribonucleoproteins"/>
    <property type="match status" value="1"/>
</dbReference>
<keyword evidence="7" id="KW-0813">Transport</keyword>
<feature type="domain" description="Mechanosensitive ion channel transmembrane helices 2/3" evidence="10">
    <location>
        <begin position="90"/>
        <end position="130"/>
    </location>
</feature>
<dbReference type="Pfam" id="PF21082">
    <property type="entry name" value="MS_channel_3rd"/>
    <property type="match status" value="1"/>
</dbReference>
<evidence type="ECO:0000256" key="7">
    <source>
        <dbReference type="RuleBase" id="RU369025"/>
    </source>
</evidence>
<dbReference type="Gene3D" id="1.10.287.1260">
    <property type="match status" value="1"/>
</dbReference>
<evidence type="ECO:0000256" key="5">
    <source>
        <dbReference type="ARBA" id="ARBA00022989"/>
    </source>
</evidence>
<name>A0ABQ5V883_9PROT</name>
<keyword evidence="7" id="KW-0407">Ion channel</keyword>
<dbReference type="InterPro" id="IPR011014">
    <property type="entry name" value="MscS_channel_TM-2"/>
</dbReference>
<dbReference type="InterPro" id="IPR049142">
    <property type="entry name" value="MS_channel_1st"/>
</dbReference>
<dbReference type="RefSeq" id="WP_284389397.1">
    <property type="nucleotide sequence ID" value="NZ_BSNK01000001.1"/>
</dbReference>
<dbReference type="InterPro" id="IPR045275">
    <property type="entry name" value="MscS_archaea/bacteria_type"/>
</dbReference>
<dbReference type="Gene3D" id="3.30.70.100">
    <property type="match status" value="1"/>
</dbReference>
<keyword evidence="3" id="KW-1003">Cell membrane</keyword>
<proteinExistence type="inferred from homology"/>
<feature type="domain" description="Mechanosensitive ion channel MscS" evidence="8">
    <location>
        <begin position="132"/>
        <end position="197"/>
    </location>
</feature>
<comment type="subcellular location">
    <subcellularLocation>
        <location evidence="7">Cell inner membrane</location>
        <topology evidence="7">Multi-pass membrane protein</topology>
    </subcellularLocation>
    <subcellularLocation>
        <location evidence="1">Cell membrane</location>
        <topology evidence="1">Multi-pass membrane protein</topology>
    </subcellularLocation>
</comment>